<dbReference type="InterPro" id="IPR025184">
    <property type="entry name" value="AadA_C"/>
</dbReference>
<keyword evidence="2 4" id="KW-0046">Antibiotic resistance</keyword>
<evidence type="ECO:0000256" key="2">
    <source>
        <dbReference type="ARBA" id="ARBA00023251"/>
    </source>
</evidence>
<gene>
    <name evidence="7" type="ORF">ACFOZY_08230</name>
</gene>
<protein>
    <recommendedName>
        <fullName evidence="4">Spectinomycin 9-adenylyltransferase</fullName>
    </recommendedName>
</protein>
<keyword evidence="4" id="KW-0067">ATP-binding</keyword>
<keyword evidence="4 7" id="KW-0548">Nucleotidyltransferase</keyword>
<proteinExistence type="predicted"/>
<feature type="domain" description="Adenylyltransferase AadA C-terminal" evidence="6">
    <location>
        <begin position="146"/>
        <end position="241"/>
    </location>
</feature>
<dbReference type="InterPro" id="IPR024172">
    <property type="entry name" value="AadA/Aad9"/>
</dbReference>
<evidence type="ECO:0000259" key="6">
    <source>
        <dbReference type="Pfam" id="PF13427"/>
    </source>
</evidence>
<evidence type="ECO:0000313" key="8">
    <source>
        <dbReference type="Proteomes" id="UP001595817"/>
    </source>
</evidence>
<evidence type="ECO:0000256" key="3">
    <source>
        <dbReference type="ARBA" id="ARBA00047831"/>
    </source>
</evidence>
<sequence length="250" mass="28987">MEIEERFLKTFVERTIGHLHDNLAGIYLHGSLAMGCYLSGRSDVDLLVVIKVDLSKSEKRALIEEYMEIEKQYHPVKLELSVVLQEILENFDHPTPFLLHYSSLYKDRYESYPNYICGNGLDPDLAAHFTVIYERGRCLYGKEIKELFPHIPREAYLDSILYDINDAEEEITSNPVYYILNLCRVLYFVEKGMVSSKKEAGEWGVNRLPSFRGLIEKSLSEYAGNQLDEWNVKELEQFAKELQLQITSAT</sequence>
<dbReference type="Gene3D" id="3.30.460.10">
    <property type="entry name" value="Beta Polymerase, domain 2"/>
    <property type="match status" value="1"/>
</dbReference>
<dbReference type="RefSeq" id="WP_378154215.1">
    <property type="nucleotide sequence ID" value="NZ_JBHSEC010000014.1"/>
</dbReference>
<accession>A0ABV8X5T4</accession>
<keyword evidence="4" id="KW-0547">Nucleotide-binding</keyword>
<dbReference type="Pfam" id="PF01909">
    <property type="entry name" value="NTP_transf_2"/>
    <property type="match status" value="1"/>
</dbReference>
<dbReference type="Pfam" id="PF13427">
    <property type="entry name" value="AadA_C"/>
    <property type="match status" value="1"/>
</dbReference>
<comment type="caution">
    <text evidence="7">The sequence shown here is derived from an EMBL/GenBank/DDBJ whole genome shotgun (WGS) entry which is preliminary data.</text>
</comment>
<dbReference type="InterPro" id="IPR002934">
    <property type="entry name" value="Polymerase_NTP_transf_dom"/>
</dbReference>
<dbReference type="PIRSF" id="PIRSF000819">
    <property type="entry name" value="Streptomycin_3-adenylyltransf"/>
    <property type="match status" value="1"/>
</dbReference>
<comment type="catalytic activity">
    <reaction evidence="3 4">
        <text>spectinomycin + ATP = 9-O-adenylylspectinomycin + diphosphate</text>
        <dbReference type="Rhea" id="RHEA:63228"/>
        <dbReference type="ChEBI" id="CHEBI:30616"/>
        <dbReference type="ChEBI" id="CHEBI:33019"/>
        <dbReference type="ChEBI" id="CHEBI:146260"/>
        <dbReference type="ChEBI" id="CHEBI:146261"/>
    </reaction>
</comment>
<evidence type="ECO:0000259" key="5">
    <source>
        <dbReference type="Pfam" id="PF01909"/>
    </source>
</evidence>
<evidence type="ECO:0000256" key="4">
    <source>
        <dbReference type="PIRNR" id="PIRNR000819"/>
    </source>
</evidence>
<evidence type="ECO:0000313" key="7">
    <source>
        <dbReference type="EMBL" id="MFC4410409.1"/>
    </source>
</evidence>
<feature type="domain" description="Polymerase nucleotidyl transferase" evidence="5">
    <location>
        <begin position="23"/>
        <end position="77"/>
    </location>
</feature>
<organism evidence="7 8">
    <name type="scientific">Chungangia koreensis</name>
    <dbReference type="NCBI Taxonomy" id="752657"/>
    <lineage>
        <taxon>Bacteria</taxon>
        <taxon>Bacillati</taxon>
        <taxon>Bacillota</taxon>
        <taxon>Bacilli</taxon>
        <taxon>Lactobacillales</taxon>
        <taxon>Chungangia</taxon>
    </lineage>
</organism>
<dbReference type="InterPro" id="IPR043519">
    <property type="entry name" value="NT_sf"/>
</dbReference>
<dbReference type="CDD" id="cd05403">
    <property type="entry name" value="NT_KNTase_like"/>
    <property type="match status" value="1"/>
</dbReference>
<evidence type="ECO:0000256" key="1">
    <source>
        <dbReference type="ARBA" id="ARBA00022679"/>
    </source>
</evidence>
<dbReference type="GO" id="GO:0016779">
    <property type="term" value="F:nucleotidyltransferase activity"/>
    <property type="evidence" value="ECO:0007669"/>
    <property type="project" value="UniProtKB-KW"/>
</dbReference>
<name>A0ABV8X5T4_9LACT</name>
<dbReference type="SUPFAM" id="SSF81301">
    <property type="entry name" value="Nucleotidyltransferase"/>
    <property type="match status" value="1"/>
</dbReference>
<reference evidence="8" key="1">
    <citation type="journal article" date="2019" name="Int. J. Syst. Evol. Microbiol.">
        <title>The Global Catalogue of Microorganisms (GCM) 10K type strain sequencing project: providing services to taxonomists for standard genome sequencing and annotation.</title>
        <authorList>
            <consortium name="The Broad Institute Genomics Platform"/>
            <consortium name="The Broad Institute Genome Sequencing Center for Infectious Disease"/>
            <person name="Wu L."/>
            <person name="Ma J."/>
        </authorList>
    </citation>
    <scope>NUCLEOTIDE SEQUENCE [LARGE SCALE GENOMIC DNA]</scope>
    <source>
        <strain evidence="8">CCUG 59778</strain>
    </source>
</reference>
<dbReference type="EMBL" id="JBHSEC010000014">
    <property type="protein sequence ID" value="MFC4410409.1"/>
    <property type="molecule type" value="Genomic_DNA"/>
</dbReference>
<keyword evidence="8" id="KW-1185">Reference proteome</keyword>
<dbReference type="Proteomes" id="UP001595817">
    <property type="component" value="Unassembled WGS sequence"/>
</dbReference>
<keyword evidence="1 4" id="KW-0808">Transferase</keyword>